<keyword evidence="5" id="KW-0472">Membrane</keyword>
<keyword evidence="4 7" id="KW-0808">Transferase</keyword>
<dbReference type="GO" id="GO:0005886">
    <property type="term" value="C:plasma membrane"/>
    <property type="evidence" value="ECO:0007669"/>
    <property type="project" value="UniProtKB-SubCell"/>
</dbReference>
<dbReference type="InterPro" id="IPR001173">
    <property type="entry name" value="Glyco_trans_2-like"/>
</dbReference>
<dbReference type="EMBL" id="WIOL01000003">
    <property type="protein sequence ID" value="MQT17722.1"/>
    <property type="molecule type" value="Genomic_DNA"/>
</dbReference>
<proteinExistence type="predicted"/>
<dbReference type="Pfam" id="PF00535">
    <property type="entry name" value="Glycos_transf_2"/>
    <property type="match status" value="1"/>
</dbReference>
<dbReference type="SUPFAM" id="SSF53448">
    <property type="entry name" value="Nucleotide-diphospho-sugar transferases"/>
    <property type="match status" value="1"/>
</dbReference>
<dbReference type="GO" id="GO:0016757">
    <property type="term" value="F:glycosyltransferase activity"/>
    <property type="evidence" value="ECO:0007669"/>
    <property type="project" value="UniProtKB-KW"/>
</dbReference>
<dbReference type="OrthoDB" id="3177103at2"/>
<evidence type="ECO:0000259" key="6">
    <source>
        <dbReference type="Pfam" id="PF00535"/>
    </source>
</evidence>
<organism evidence="7 8">
    <name type="scientific">Sandarakinorhabdus fusca</name>
    <dbReference type="NCBI Taxonomy" id="1439888"/>
    <lineage>
        <taxon>Bacteria</taxon>
        <taxon>Pseudomonadati</taxon>
        <taxon>Pseudomonadota</taxon>
        <taxon>Alphaproteobacteria</taxon>
        <taxon>Sphingomonadales</taxon>
        <taxon>Sphingosinicellaceae</taxon>
        <taxon>Sandarakinorhabdus</taxon>
    </lineage>
</organism>
<dbReference type="Gene3D" id="3.90.550.10">
    <property type="entry name" value="Spore Coat Polysaccharide Biosynthesis Protein SpsA, Chain A"/>
    <property type="match status" value="1"/>
</dbReference>
<accession>A0A7C9KXR9</accession>
<keyword evidence="8" id="KW-1185">Reference proteome</keyword>
<dbReference type="InterPro" id="IPR029044">
    <property type="entry name" value="Nucleotide-diphossugar_trans"/>
</dbReference>
<dbReference type="PANTHER" id="PTHR43646">
    <property type="entry name" value="GLYCOSYLTRANSFERASE"/>
    <property type="match status" value="1"/>
</dbReference>
<reference evidence="7 8" key="1">
    <citation type="submission" date="2019-09" db="EMBL/GenBank/DDBJ databases">
        <title>Polymorphobacter sp. isolated from a lake in China.</title>
        <authorList>
            <person name="Liu Z."/>
        </authorList>
    </citation>
    <scope>NUCLEOTIDE SEQUENCE [LARGE SCALE GENOMIC DNA]</scope>
    <source>
        <strain evidence="7 8">D40P</strain>
    </source>
</reference>
<dbReference type="AlphaFoldDB" id="A0A7C9KXR9"/>
<sequence length="281" mass="31186">MGFGKRLCRNRRAARRAAGRTRYAGRPRPSRGPRALARSVKGVAIVIPMLNEAATLPRLARCLAALDPAPDELIVVDGGSTDASVAVARAAGLTVIAAPRGRAAQCNAGIAATMSPIVCVLHVDTWLPDDGIDVIRRTLDDERVNLAGFTAILSGPDKVRWVTSFHNWIKTWYAPLIFRPHLFLRGGRLLFGDHAMFFRRDAFAAVGGFDERMTVMEEADLCVRMARLGRARLVNRIVLTSDRRVARWGEWRANWIYLKVGVMWGLNIRPQALGKHYPDVR</sequence>
<dbReference type="Proteomes" id="UP000481327">
    <property type="component" value="Unassembled WGS sequence"/>
</dbReference>
<comment type="caution">
    <text evidence="7">The sequence shown here is derived from an EMBL/GenBank/DDBJ whole genome shotgun (WGS) entry which is preliminary data.</text>
</comment>
<evidence type="ECO:0000256" key="4">
    <source>
        <dbReference type="ARBA" id="ARBA00022679"/>
    </source>
</evidence>
<protein>
    <submittedName>
        <fullName evidence="7">Glycosyltransferase</fullName>
    </submittedName>
</protein>
<evidence type="ECO:0000256" key="3">
    <source>
        <dbReference type="ARBA" id="ARBA00022676"/>
    </source>
</evidence>
<evidence type="ECO:0000313" key="8">
    <source>
        <dbReference type="Proteomes" id="UP000481327"/>
    </source>
</evidence>
<evidence type="ECO:0000256" key="5">
    <source>
        <dbReference type="ARBA" id="ARBA00023136"/>
    </source>
</evidence>
<evidence type="ECO:0000256" key="2">
    <source>
        <dbReference type="ARBA" id="ARBA00022475"/>
    </source>
</evidence>
<keyword evidence="2" id="KW-1003">Cell membrane</keyword>
<evidence type="ECO:0000256" key="1">
    <source>
        <dbReference type="ARBA" id="ARBA00004236"/>
    </source>
</evidence>
<comment type="subcellular location">
    <subcellularLocation>
        <location evidence="1">Cell membrane</location>
    </subcellularLocation>
</comment>
<keyword evidence="3" id="KW-0328">Glycosyltransferase</keyword>
<feature type="domain" description="Glycosyltransferase 2-like" evidence="6">
    <location>
        <begin position="45"/>
        <end position="205"/>
    </location>
</feature>
<dbReference type="PANTHER" id="PTHR43646:SF2">
    <property type="entry name" value="GLYCOSYLTRANSFERASE 2-LIKE DOMAIN-CONTAINING PROTEIN"/>
    <property type="match status" value="1"/>
</dbReference>
<gene>
    <name evidence="7" type="ORF">F3168_10665</name>
</gene>
<evidence type="ECO:0000313" key="7">
    <source>
        <dbReference type="EMBL" id="MQT17722.1"/>
    </source>
</evidence>
<name>A0A7C9KXR9_9SPHN</name>